<feature type="compositionally biased region" description="Low complexity" evidence="1">
    <location>
        <begin position="302"/>
        <end position="410"/>
    </location>
</feature>
<dbReference type="AlphaFoldDB" id="A0A3B6CF65"/>
<dbReference type="Gramene" id="TraesCS2B02G549300.2">
    <property type="protein sequence ID" value="TraesCS2B02G549300.2"/>
    <property type="gene ID" value="TraesCS2B02G549300"/>
</dbReference>
<reference evidence="2" key="1">
    <citation type="submission" date="2018-08" db="EMBL/GenBank/DDBJ databases">
        <authorList>
            <person name="Rossello M."/>
        </authorList>
    </citation>
    <scope>NUCLEOTIDE SEQUENCE [LARGE SCALE GENOMIC DNA]</scope>
    <source>
        <strain evidence="2">cv. Chinese Spring</strain>
    </source>
</reference>
<dbReference type="RefSeq" id="XP_044326585.1">
    <property type="nucleotide sequence ID" value="XM_044470650.1"/>
</dbReference>
<dbReference type="Proteomes" id="UP000019116">
    <property type="component" value="Chromosome 2B"/>
</dbReference>
<gene>
    <name evidence="2" type="primary">LOC123047157</name>
</gene>
<protein>
    <submittedName>
        <fullName evidence="2">Uncharacterized protein</fullName>
    </submittedName>
</protein>
<reference evidence="2" key="2">
    <citation type="submission" date="2018-10" db="UniProtKB">
        <authorList>
            <consortium name="EnsemblPlants"/>
        </authorList>
    </citation>
    <scope>IDENTIFICATION</scope>
</reference>
<dbReference type="STRING" id="4565.A0A3B6CF65"/>
<proteinExistence type="predicted"/>
<keyword evidence="3" id="KW-1185">Reference proteome</keyword>
<evidence type="ECO:0000313" key="3">
    <source>
        <dbReference type="Proteomes" id="UP000019116"/>
    </source>
</evidence>
<dbReference type="RefSeq" id="XP_044326586.1">
    <property type="nucleotide sequence ID" value="XM_044470651.1"/>
</dbReference>
<sequence length="427" mass="46595">MKIMQFAFRRIRSLLSSDAKCLKPCLSRHSSTFENFDTYPVSNAIWHSREVDMKDLGDPVNFFGRNRMFDSILYNKLVGRPKSKDGRKINPYLAKIIKMNPKMVSEIFAYALRSLAVITVENHRRGVPLGAAVELSNLRISYSCGKFVLLNILPKSPGYKGLTLQQRCNDWIAIRDLVKKLVEKVCGSGVQYPVDFAHWLEKLGEPQPPIFLILYHTVFLRSNARFYYHVSMDQFCRKEPRGKFNMIMNDSDLHEMLREIGDLRDLLNLAELNEFLKCCIAGDDGTQAAAAKYPKGGQPSNGTGQQGQAPPATGQQGQPPAATGQQGQPPAATGQQGQAPAATGQQGQPPAATGQQGQPPAATGQQGQAPPATGQQGQAPQPAARGGQSQTFTSSNAPPQGQPSQAQGNSIPQGQAFQTQDPHALLQ</sequence>
<dbReference type="EnsemblPlants" id="TraesCS2B02G549300.2">
    <property type="protein sequence ID" value="TraesCS2B02G549300.2"/>
    <property type="gene ID" value="TraesCS2B02G549300"/>
</dbReference>
<name>A0A3B6CF65_WHEAT</name>
<evidence type="ECO:0000313" key="2">
    <source>
        <dbReference type="EnsemblPlants" id="TraesCS2B02G549300.2"/>
    </source>
</evidence>
<dbReference type="GeneID" id="123047157"/>
<feature type="region of interest" description="Disordered" evidence="1">
    <location>
        <begin position="290"/>
        <end position="427"/>
    </location>
</feature>
<accession>A0A3B6CF65</accession>
<organism evidence="2">
    <name type="scientific">Triticum aestivum</name>
    <name type="common">Wheat</name>
    <dbReference type="NCBI Taxonomy" id="4565"/>
    <lineage>
        <taxon>Eukaryota</taxon>
        <taxon>Viridiplantae</taxon>
        <taxon>Streptophyta</taxon>
        <taxon>Embryophyta</taxon>
        <taxon>Tracheophyta</taxon>
        <taxon>Spermatophyta</taxon>
        <taxon>Magnoliopsida</taxon>
        <taxon>Liliopsida</taxon>
        <taxon>Poales</taxon>
        <taxon>Poaceae</taxon>
        <taxon>BOP clade</taxon>
        <taxon>Pooideae</taxon>
        <taxon>Triticodae</taxon>
        <taxon>Triticeae</taxon>
        <taxon>Triticinae</taxon>
        <taxon>Triticum</taxon>
    </lineage>
</organism>
<dbReference type="Gramene" id="TraesCS2B03G1379000.2">
    <property type="protein sequence ID" value="TraesCS2B03G1379000.2.CDS"/>
    <property type="gene ID" value="TraesCS2B03G1379000"/>
</dbReference>
<feature type="compositionally biased region" description="Polar residues" evidence="1">
    <location>
        <begin position="411"/>
        <end position="421"/>
    </location>
</feature>
<dbReference type="OrthoDB" id="10348285at2759"/>
<evidence type="ECO:0000256" key="1">
    <source>
        <dbReference type="SAM" id="MobiDB-lite"/>
    </source>
</evidence>